<dbReference type="Proteomes" id="UP001623348">
    <property type="component" value="Unassembled WGS sequence"/>
</dbReference>
<evidence type="ECO:0000313" key="1">
    <source>
        <dbReference type="EMBL" id="GAB0187305.1"/>
    </source>
</evidence>
<dbReference type="EMBL" id="BAAFJT010000003">
    <property type="protein sequence ID" value="GAB0187305.1"/>
    <property type="molecule type" value="Genomic_DNA"/>
</dbReference>
<dbReference type="AlphaFoldDB" id="A0ABC9WQ72"/>
<gene>
    <name evidence="1" type="ORF">GRJ2_001195800</name>
</gene>
<accession>A0ABC9WQ72</accession>
<sequence length="145" mass="15667">MDFSLPSWITALILIRTKKQKRGRKVTNGDYPLASPGEVICWLVVRLLLHESIAYPGVSLSLRDLLQRQLPFMPQESTKTHTPPKGFGMADAHICQSSLQTTKATDQSTVLAILAITTLAAGKATEFAGVVSSSATTVTSLEVDL</sequence>
<comment type="caution">
    <text evidence="1">The sequence shown here is derived from an EMBL/GenBank/DDBJ whole genome shotgun (WGS) entry which is preliminary data.</text>
</comment>
<protein>
    <submittedName>
        <fullName evidence="1">Uncharacterized protein</fullName>
    </submittedName>
</protein>
<name>A0ABC9WQ72_GRUJA</name>
<reference evidence="1 2" key="1">
    <citation type="submission" date="2024-06" db="EMBL/GenBank/DDBJ databases">
        <title>The draft genome of Grus japonensis, version 3.</title>
        <authorList>
            <person name="Nabeshima K."/>
            <person name="Suzuki S."/>
            <person name="Onuma M."/>
        </authorList>
    </citation>
    <scope>NUCLEOTIDE SEQUENCE [LARGE SCALE GENOMIC DNA]</scope>
    <source>
        <strain evidence="1 2">451A</strain>
    </source>
</reference>
<evidence type="ECO:0000313" key="2">
    <source>
        <dbReference type="Proteomes" id="UP001623348"/>
    </source>
</evidence>
<organism evidence="1 2">
    <name type="scientific">Grus japonensis</name>
    <name type="common">Japanese crane</name>
    <name type="synonym">Red-crowned crane</name>
    <dbReference type="NCBI Taxonomy" id="30415"/>
    <lineage>
        <taxon>Eukaryota</taxon>
        <taxon>Metazoa</taxon>
        <taxon>Chordata</taxon>
        <taxon>Craniata</taxon>
        <taxon>Vertebrata</taxon>
        <taxon>Euteleostomi</taxon>
        <taxon>Archelosauria</taxon>
        <taxon>Archosauria</taxon>
        <taxon>Dinosauria</taxon>
        <taxon>Saurischia</taxon>
        <taxon>Theropoda</taxon>
        <taxon>Coelurosauria</taxon>
        <taxon>Aves</taxon>
        <taxon>Neognathae</taxon>
        <taxon>Neoaves</taxon>
        <taxon>Gruiformes</taxon>
        <taxon>Gruidae</taxon>
        <taxon>Grus</taxon>
    </lineage>
</organism>
<proteinExistence type="predicted"/>
<keyword evidence="2" id="KW-1185">Reference proteome</keyword>